<comment type="caution">
    <text evidence="3">The sequence shown here is derived from an EMBL/GenBank/DDBJ whole genome shotgun (WGS) entry which is preliminary data.</text>
</comment>
<dbReference type="Proteomes" id="UP000618754">
    <property type="component" value="Unassembled WGS sequence"/>
</dbReference>
<feature type="domain" description="UspA" evidence="2">
    <location>
        <begin position="5"/>
        <end position="146"/>
    </location>
</feature>
<dbReference type="SUPFAM" id="SSF52402">
    <property type="entry name" value="Adenine nucleotide alpha hydrolases-like"/>
    <property type="match status" value="2"/>
</dbReference>
<keyword evidence="4" id="KW-1185">Reference proteome</keyword>
<dbReference type="PANTHER" id="PTHR46268">
    <property type="entry name" value="STRESS RESPONSE PROTEIN NHAX"/>
    <property type="match status" value="1"/>
</dbReference>
<organism evidence="3 4">
    <name type="scientific">Mucilaginibacter rigui</name>
    <dbReference type="NCBI Taxonomy" id="534635"/>
    <lineage>
        <taxon>Bacteria</taxon>
        <taxon>Pseudomonadati</taxon>
        <taxon>Bacteroidota</taxon>
        <taxon>Sphingobacteriia</taxon>
        <taxon>Sphingobacteriales</taxon>
        <taxon>Sphingobacteriaceae</taxon>
        <taxon>Mucilaginibacter</taxon>
    </lineage>
</organism>
<dbReference type="InterPro" id="IPR014729">
    <property type="entry name" value="Rossmann-like_a/b/a_fold"/>
</dbReference>
<dbReference type="PRINTS" id="PR01438">
    <property type="entry name" value="UNVRSLSTRESS"/>
</dbReference>
<dbReference type="InterPro" id="IPR006015">
    <property type="entry name" value="Universal_stress_UspA"/>
</dbReference>
<evidence type="ECO:0000313" key="3">
    <source>
        <dbReference type="EMBL" id="MBD1386734.1"/>
    </source>
</evidence>
<gene>
    <name evidence="3" type="ORF">IDJ75_15735</name>
</gene>
<feature type="domain" description="UspA" evidence="2">
    <location>
        <begin position="208"/>
        <end position="279"/>
    </location>
</feature>
<dbReference type="InterPro" id="IPR006016">
    <property type="entry name" value="UspA"/>
</dbReference>
<evidence type="ECO:0000313" key="4">
    <source>
        <dbReference type="Proteomes" id="UP000618754"/>
    </source>
</evidence>
<proteinExistence type="inferred from homology"/>
<dbReference type="RefSeq" id="WP_191176567.1">
    <property type="nucleotide sequence ID" value="NZ_JACWMW010000003.1"/>
</dbReference>
<sequence>MKNQIKNILIPVDLTETSLNALNTGIQMAKRHLAQLHLLYVQDFMDHYPKMGQMVTLEPIMDEVYLKDKVLLEKIVQTVFCTHQVNCSLQITSGNRPIIISDKARELNIDLIIIGTDPNIDKKSYLNDSLPYKVLQHVDCHVLTVPASKEVNRFERIIFPVTSQENPVEKLKLSQSFIAGNNARVSIIGLVKTQDLTFLSTIRNVSDQIKRRVSRFAESVTRKSVYTLNPAKDLKKICEDEDAQLIIVQGNTNRNLKQFFFGNFTQRMIRNAEVAVLFINNLSGTDRHRNLVTQTHVIKLLRHQGV</sequence>
<dbReference type="Pfam" id="PF00582">
    <property type="entry name" value="Usp"/>
    <property type="match status" value="2"/>
</dbReference>
<comment type="similarity">
    <text evidence="1">Belongs to the universal stress protein A family.</text>
</comment>
<dbReference type="PANTHER" id="PTHR46268:SF6">
    <property type="entry name" value="UNIVERSAL STRESS PROTEIN UP12"/>
    <property type="match status" value="1"/>
</dbReference>
<evidence type="ECO:0000259" key="2">
    <source>
        <dbReference type="Pfam" id="PF00582"/>
    </source>
</evidence>
<dbReference type="EMBL" id="JACWMW010000003">
    <property type="protein sequence ID" value="MBD1386734.1"/>
    <property type="molecule type" value="Genomic_DNA"/>
</dbReference>
<dbReference type="Gene3D" id="3.40.50.620">
    <property type="entry name" value="HUPs"/>
    <property type="match status" value="2"/>
</dbReference>
<protein>
    <submittedName>
        <fullName evidence="3">Universal stress protein</fullName>
    </submittedName>
</protein>
<dbReference type="CDD" id="cd00293">
    <property type="entry name" value="USP-like"/>
    <property type="match status" value="1"/>
</dbReference>
<name>A0ABR7X839_9SPHI</name>
<reference evidence="3 4" key="1">
    <citation type="submission" date="2020-09" db="EMBL/GenBank/DDBJ databases">
        <title>Novel species of Mucilaginibacter isolated from a glacier on the Tibetan Plateau.</title>
        <authorList>
            <person name="Liu Q."/>
            <person name="Xin Y.-H."/>
        </authorList>
    </citation>
    <scope>NUCLEOTIDE SEQUENCE [LARGE SCALE GENOMIC DNA]</scope>
    <source>
        <strain evidence="3 4">CGMCC 1.13878</strain>
    </source>
</reference>
<evidence type="ECO:0000256" key="1">
    <source>
        <dbReference type="ARBA" id="ARBA00008791"/>
    </source>
</evidence>
<accession>A0ABR7X839</accession>